<gene>
    <name evidence="3" type="ORF">GCM10010918_19570</name>
</gene>
<keyword evidence="4" id="KW-1185">Reference proteome</keyword>
<protein>
    <recommendedName>
        <fullName evidence="2">Peptidase M56 domain-containing protein</fullName>
    </recommendedName>
</protein>
<organism evidence="3 4">
    <name type="scientific">Paenibacillus radicis</name>
    <name type="common">ex Gao et al. 2016</name>
    <dbReference type="NCBI Taxonomy" id="1737354"/>
    <lineage>
        <taxon>Bacteria</taxon>
        <taxon>Bacillati</taxon>
        <taxon>Bacillota</taxon>
        <taxon>Bacilli</taxon>
        <taxon>Bacillales</taxon>
        <taxon>Paenibacillaceae</taxon>
        <taxon>Paenibacillus</taxon>
    </lineage>
</organism>
<dbReference type="InterPro" id="IPR052173">
    <property type="entry name" value="Beta-lactam_resp_regulator"/>
</dbReference>
<dbReference type="EMBL" id="BMHY01000003">
    <property type="protein sequence ID" value="GGG65424.1"/>
    <property type="molecule type" value="Genomic_DNA"/>
</dbReference>
<dbReference type="CDD" id="cd07341">
    <property type="entry name" value="M56_BlaR1_MecR1_like"/>
    <property type="match status" value="1"/>
</dbReference>
<comment type="caution">
    <text evidence="3">The sequence shown here is derived from an EMBL/GenBank/DDBJ whole genome shotgun (WGS) entry which is preliminary data.</text>
</comment>
<keyword evidence="1" id="KW-0812">Transmembrane</keyword>
<name>A0A917H2L3_9BACL</name>
<reference evidence="3 4" key="1">
    <citation type="journal article" date="2014" name="Int. J. Syst. Evol. Microbiol.">
        <title>Complete genome sequence of Corynebacterium casei LMG S-19264T (=DSM 44701T), isolated from a smear-ripened cheese.</title>
        <authorList>
            <consortium name="US DOE Joint Genome Institute (JGI-PGF)"/>
            <person name="Walter F."/>
            <person name="Albersmeier A."/>
            <person name="Kalinowski J."/>
            <person name="Ruckert C."/>
        </authorList>
    </citation>
    <scope>NUCLEOTIDE SEQUENCE [LARGE SCALE GENOMIC DNA]</scope>
    <source>
        <strain evidence="3 4">CGMCC 1.15286</strain>
    </source>
</reference>
<feature type="transmembrane region" description="Helical" evidence="1">
    <location>
        <begin position="129"/>
        <end position="150"/>
    </location>
</feature>
<evidence type="ECO:0000313" key="3">
    <source>
        <dbReference type="EMBL" id="GGG65424.1"/>
    </source>
</evidence>
<dbReference type="PANTHER" id="PTHR34978">
    <property type="entry name" value="POSSIBLE SENSOR-TRANSDUCER PROTEIN BLAR"/>
    <property type="match status" value="1"/>
</dbReference>
<feature type="transmembrane region" description="Helical" evidence="1">
    <location>
        <begin position="12"/>
        <end position="29"/>
    </location>
</feature>
<dbReference type="Proteomes" id="UP000600247">
    <property type="component" value="Unassembled WGS sequence"/>
</dbReference>
<keyword evidence="1" id="KW-1133">Transmembrane helix</keyword>
<dbReference type="PANTHER" id="PTHR34978:SF3">
    <property type="entry name" value="SLR0241 PROTEIN"/>
    <property type="match status" value="1"/>
</dbReference>
<evidence type="ECO:0000259" key="2">
    <source>
        <dbReference type="Pfam" id="PF05569"/>
    </source>
</evidence>
<evidence type="ECO:0000256" key="1">
    <source>
        <dbReference type="SAM" id="Phobius"/>
    </source>
</evidence>
<dbReference type="Pfam" id="PF05569">
    <property type="entry name" value="Peptidase_M56"/>
    <property type="match status" value="1"/>
</dbReference>
<feature type="domain" description="Peptidase M56" evidence="2">
    <location>
        <begin position="7"/>
        <end position="292"/>
    </location>
</feature>
<accession>A0A917H2L3</accession>
<sequence length="647" mass="73033">MELLFLKMLNMSITATYVIAAVLLFRLLLRRAPKKYSYLLWAVVLFRLVCPVSFSSELSIFNMNPFDMTAAQKNSNVSLSYVPADVGYMESPKVTVGIPTVNTFVSDRLPAALPATSVNPLQVWIEIGTILWCLGVAAMLIYSLVAFLRLKRRIAAAVRLDGHIYESDRISSPFVLGLIRPRVYIPFGLGEQERSYVLQHEEYHLTRKDHLIKPVMFLILVLHWFNPLVWLAFVLMSKDMEMSCDEKVLSRIGADHRKAYCTSLLSFAANRRFPLAGPLAFGETNVRERVLHILNFKEPKKWVIALSSLACIAVIAACSANPTVNKGPEETAGMYGTYSFEKQIYMNPLSSFIAMDGYKEYYTITENELIITDEAGNQQRLEAYFKRTVVDEQKFKDDFMMADIGVPDIASYKARYQYTLTDPSVSPAYRFYLLDDEMWLAKIHTDKANTQKSQYFWSIYKINKTKEKIAVKPKAITGTSNNVAAFLALQQNLESGYDNGTCYNITPNDIGENSEYMIFKYDKSAASYLLYEGVVYPLGEWFGGFGITSMSLADLDGDGKLELYFTYSWGSGLHRSHAAYFDPAAKQVVNFDYVHQNGDLLIANNLDGSLSLFAATVSGMDGFVNFEIAENDFISDIVYRKGQILLG</sequence>
<evidence type="ECO:0000313" key="4">
    <source>
        <dbReference type="Proteomes" id="UP000600247"/>
    </source>
</evidence>
<dbReference type="RefSeq" id="WP_188888769.1">
    <property type="nucleotide sequence ID" value="NZ_BMHY01000003.1"/>
</dbReference>
<feature type="transmembrane region" description="Helical" evidence="1">
    <location>
        <begin position="215"/>
        <end position="236"/>
    </location>
</feature>
<keyword evidence="1" id="KW-0472">Membrane</keyword>
<dbReference type="AlphaFoldDB" id="A0A917H2L3"/>
<feature type="transmembrane region" description="Helical" evidence="1">
    <location>
        <begin position="36"/>
        <end position="54"/>
    </location>
</feature>
<proteinExistence type="predicted"/>
<dbReference type="InterPro" id="IPR008756">
    <property type="entry name" value="Peptidase_M56"/>
</dbReference>